<evidence type="ECO:0000313" key="2">
    <source>
        <dbReference type="EMBL" id="EHK16511.1"/>
    </source>
</evidence>
<gene>
    <name evidence="2" type="ORF">TRIVIDRAFT_111387</name>
</gene>
<dbReference type="Proteomes" id="UP000007115">
    <property type="component" value="Unassembled WGS sequence"/>
</dbReference>
<keyword evidence="1" id="KW-0732">Signal</keyword>
<dbReference type="OrthoDB" id="4741670at2759"/>
<evidence type="ECO:0000313" key="3">
    <source>
        <dbReference type="Proteomes" id="UP000007115"/>
    </source>
</evidence>
<accession>G9N990</accession>
<dbReference type="GeneID" id="25786801"/>
<dbReference type="EMBL" id="ABDF02000090">
    <property type="protein sequence ID" value="EHK16511.1"/>
    <property type="molecule type" value="Genomic_DNA"/>
</dbReference>
<comment type="caution">
    <text evidence="2">The sequence shown here is derived from an EMBL/GenBank/DDBJ whole genome shotgun (WGS) entry which is preliminary data.</text>
</comment>
<proteinExistence type="predicted"/>
<dbReference type="VEuPathDB" id="FungiDB:TRIVIDRAFT_111387"/>
<sequence length="103" mass="10874">MRTFSAAALLLIAYATGIYSHDVGTFDTFTDISCSEGGEGITLPDEASSGTLSSDVQSVKAYIPNCALVIWVNGGGWYPLVIRPGDSSCYELTGPGRSWNLSC</sequence>
<feature type="chain" id="PRO_5003524202" evidence="1">
    <location>
        <begin position="21"/>
        <end position="103"/>
    </location>
</feature>
<feature type="signal peptide" evidence="1">
    <location>
        <begin position="1"/>
        <end position="20"/>
    </location>
</feature>
<organism evidence="2 3">
    <name type="scientific">Hypocrea virens (strain Gv29-8 / FGSC 10586)</name>
    <name type="common">Gliocladium virens</name>
    <name type="synonym">Trichoderma virens</name>
    <dbReference type="NCBI Taxonomy" id="413071"/>
    <lineage>
        <taxon>Eukaryota</taxon>
        <taxon>Fungi</taxon>
        <taxon>Dikarya</taxon>
        <taxon>Ascomycota</taxon>
        <taxon>Pezizomycotina</taxon>
        <taxon>Sordariomycetes</taxon>
        <taxon>Hypocreomycetidae</taxon>
        <taxon>Hypocreales</taxon>
        <taxon>Hypocreaceae</taxon>
        <taxon>Trichoderma</taxon>
    </lineage>
</organism>
<dbReference type="OMA" id="DIFSNEH"/>
<dbReference type="RefSeq" id="XP_013950719.1">
    <property type="nucleotide sequence ID" value="XM_014095244.1"/>
</dbReference>
<protein>
    <submittedName>
        <fullName evidence="2">Uncharacterized protein</fullName>
    </submittedName>
</protein>
<keyword evidence="3" id="KW-1185">Reference proteome</keyword>
<evidence type="ECO:0000256" key="1">
    <source>
        <dbReference type="SAM" id="SignalP"/>
    </source>
</evidence>
<dbReference type="eggNOG" id="ENOG502RM5C">
    <property type="taxonomic scope" value="Eukaryota"/>
</dbReference>
<dbReference type="InParanoid" id="G9N990"/>
<dbReference type="AlphaFoldDB" id="G9N990"/>
<name>G9N990_HYPVG</name>
<reference evidence="2 3" key="1">
    <citation type="journal article" date="2011" name="Genome Biol.">
        <title>Comparative genome sequence analysis underscores mycoparasitism as the ancestral life style of Trichoderma.</title>
        <authorList>
            <person name="Kubicek C.P."/>
            <person name="Herrera-Estrella A."/>
            <person name="Seidl-Seiboth V."/>
            <person name="Martinez D.A."/>
            <person name="Druzhinina I.S."/>
            <person name="Thon M."/>
            <person name="Zeilinger S."/>
            <person name="Casas-Flores S."/>
            <person name="Horwitz B.A."/>
            <person name="Mukherjee P.K."/>
            <person name="Mukherjee M."/>
            <person name="Kredics L."/>
            <person name="Alcaraz L.D."/>
            <person name="Aerts A."/>
            <person name="Antal Z."/>
            <person name="Atanasova L."/>
            <person name="Cervantes-Badillo M.G."/>
            <person name="Challacombe J."/>
            <person name="Chertkov O."/>
            <person name="McCluskey K."/>
            <person name="Coulpier F."/>
            <person name="Deshpande N."/>
            <person name="von Doehren H."/>
            <person name="Ebbole D.J."/>
            <person name="Esquivel-Naranjo E.U."/>
            <person name="Fekete E."/>
            <person name="Flipphi M."/>
            <person name="Glaser F."/>
            <person name="Gomez-Rodriguez E.Y."/>
            <person name="Gruber S."/>
            <person name="Han C."/>
            <person name="Henrissat B."/>
            <person name="Hermosa R."/>
            <person name="Hernandez-Onate M."/>
            <person name="Karaffa L."/>
            <person name="Kosti I."/>
            <person name="Le Crom S."/>
            <person name="Lindquist E."/>
            <person name="Lucas S."/>
            <person name="Luebeck M."/>
            <person name="Luebeck P.S."/>
            <person name="Margeot A."/>
            <person name="Metz B."/>
            <person name="Misra M."/>
            <person name="Nevalainen H."/>
            <person name="Omann M."/>
            <person name="Packer N."/>
            <person name="Perrone G."/>
            <person name="Uresti-Rivera E.E."/>
            <person name="Salamov A."/>
            <person name="Schmoll M."/>
            <person name="Seiboth B."/>
            <person name="Shapiro H."/>
            <person name="Sukno S."/>
            <person name="Tamayo-Ramos J.A."/>
            <person name="Tisch D."/>
            <person name="Wiest A."/>
            <person name="Wilkinson H.H."/>
            <person name="Zhang M."/>
            <person name="Coutinho P.M."/>
            <person name="Kenerley C.M."/>
            <person name="Monte E."/>
            <person name="Baker S.E."/>
            <person name="Grigoriev I.V."/>
        </authorList>
    </citation>
    <scope>NUCLEOTIDE SEQUENCE [LARGE SCALE GENOMIC DNA]</scope>
    <source>
        <strain evidence="3">Gv29-8 / FGSC 10586</strain>
    </source>
</reference>
<dbReference type="HOGENOM" id="CLU_2109587_0_0_1"/>